<feature type="domain" description="Mur ligase C-terminal" evidence="12">
    <location>
        <begin position="322"/>
        <end position="435"/>
    </location>
</feature>
<keyword evidence="2 10" id="KW-0436">Ligase</keyword>
<comment type="similarity">
    <text evidence="10">Belongs to the MurCDEF family. MurF subfamily.</text>
</comment>
<dbReference type="InterPro" id="IPR036615">
    <property type="entry name" value="Mur_ligase_C_dom_sf"/>
</dbReference>
<dbReference type="Proteomes" id="UP000219329">
    <property type="component" value="Unassembled WGS sequence"/>
</dbReference>
<feature type="domain" description="Mur ligase central" evidence="13">
    <location>
        <begin position="106"/>
        <end position="294"/>
    </location>
</feature>
<dbReference type="EC" id="6.3.2.10" evidence="10 11"/>
<keyword evidence="9 10" id="KW-0961">Cell wall biogenesis/degradation</keyword>
<dbReference type="HAMAP" id="MF_02019">
    <property type="entry name" value="MurF"/>
    <property type="match status" value="1"/>
</dbReference>
<dbReference type="GO" id="GO:0071555">
    <property type="term" value="P:cell wall organization"/>
    <property type="evidence" value="ECO:0007669"/>
    <property type="project" value="UniProtKB-KW"/>
</dbReference>
<protein>
    <recommendedName>
        <fullName evidence="10 11">UDP-N-acetylmuramoyl-tripeptide--D-alanyl-D-alanine ligase</fullName>
        <ecNumber evidence="10 11">6.3.2.10</ecNumber>
    </recommendedName>
    <alternativeName>
        <fullName evidence="10">D-alanyl-D-alanine-adding enzyme</fullName>
    </alternativeName>
</protein>
<evidence type="ECO:0000256" key="6">
    <source>
        <dbReference type="ARBA" id="ARBA00022960"/>
    </source>
</evidence>
<evidence type="ECO:0000256" key="4">
    <source>
        <dbReference type="ARBA" id="ARBA00022741"/>
    </source>
</evidence>
<gene>
    <name evidence="10" type="primary">murF</name>
    <name evidence="14" type="ORF">CNF02_10185</name>
</gene>
<dbReference type="GO" id="GO:0009252">
    <property type="term" value="P:peptidoglycan biosynthetic process"/>
    <property type="evidence" value="ECO:0007669"/>
    <property type="project" value="UniProtKB-UniRule"/>
</dbReference>
<dbReference type="PANTHER" id="PTHR43024">
    <property type="entry name" value="UDP-N-ACETYLMURAMOYL-TRIPEPTIDE--D-ALANYL-D-ALANINE LIGASE"/>
    <property type="match status" value="1"/>
</dbReference>
<dbReference type="InterPro" id="IPR013221">
    <property type="entry name" value="Mur_ligase_cen"/>
</dbReference>
<dbReference type="InterPro" id="IPR036565">
    <property type="entry name" value="Mur-like_cat_sf"/>
</dbReference>
<dbReference type="Gene3D" id="3.40.1190.10">
    <property type="entry name" value="Mur-like, catalytic domain"/>
    <property type="match status" value="1"/>
</dbReference>
<dbReference type="InterPro" id="IPR004101">
    <property type="entry name" value="Mur_ligase_C"/>
</dbReference>
<evidence type="ECO:0000313" key="14">
    <source>
        <dbReference type="EMBL" id="PDH33067.1"/>
    </source>
</evidence>
<comment type="subcellular location">
    <subcellularLocation>
        <location evidence="10 11">Cytoplasm</location>
    </subcellularLocation>
</comment>
<evidence type="ECO:0000259" key="12">
    <source>
        <dbReference type="Pfam" id="PF02875"/>
    </source>
</evidence>
<accession>A0A2A5W9X1</accession>
<dbReference type="UniPathway" id="UPA00219"/>
<dbReference type="SUPFAM" id="SSF63418">
    <property type="entry name" value="MurE/MurF N-terminal domain"/>
    <property type="match status" value="1"/>
</dbReference>
<comment type="catalytic activity">
    <reaction evidence="10 11">
        <text>D-alanyl-D-alanine + UDP-N-acetyl-alpha-D-muramoyl-L-alanyl-gamma-D-glutamyl-meso-2,6-diaminopimelate + ATP = UDP-N-acetyl-alpha-D-muramoyl-L-alanyl-gamma-D-glutamyl-meso-2,6-diaminopimeloyl-D-alanyl-D-alanine + ADP + phosphate + H(+)</text>
        <dbReference type="Rhea" id="RHEA:28374"/>
        <dbReference type="ChEBI" id="CHEBI:15378"/>
        <dbReference type="ChEBI" id="CHEBI:30616"/>
        <dbReference type="ChEBI" id="CHEBI:43474"/>
        <dbReference type="ChEBI" id="CHEBI:57822"/>
        <dbReference type="ChEBI" id="CHEBI:61386"/>
        <dbReference type="ChEBI" id="CHEBI:83905"/>
        <dbReference type="ChEBI" id="CHEBI:456216"/>
        <dbReference type="EC" id="6.3.2.10"/>
    </reaction>
</comment>
<organism evidence="14 15">
    <name type="scientific">OM182 bacterium MED-G28</name>
    <dbReference type="NCBI Taxonomy" id="1986256"/>
    <lineage>
        <taxon>Bacteria</taxon>
        <taxon>Pseudomonadati</taxon>
        <taxon>Pseudomonadota</taxon>
        <taxon>Gammaproteobacteria</taxon>
        <taxon>OMG group</taxon>
        <taxon>OM182 clade</taxon>
    </lineage>
</organism>
<dbReference type="InterPro" id="IPR035911">
    <property type="entry name" value="MurE/MurF_N"/>
</dbReference>
<evidence type="ECO:0000256" key="10">
    <source>
        <dbReference type="HAMAP-Rule" id="MF_02019"/>
    </source>
</evidence>
<evidence type="ECO:0000259" key="13">
    <source>
        <dbReference type="Pfam" id="PF08245"/>
    </source>
</evidence>
<keyword evidence="5 10" id="KW-0067">ATP-binding</keyword>
<dbReference type="GO" id="GO:0005737">
    <property type="term" value="C:cytoplasm"/>
    <property type="evidence" value="ECO:0007669"/>
    <property type="project" value="UniProtKB-SubCell"/>
</dbReference>
<dbReference type="SUPFAM" id="SSF53244">
    <property type="entry name" value="MurD-like peptide ligases, peptide-binding domain"/>
    <property type="match status" value="1"/>
</dbReference>
<comment type="function">
    <text evidence="10 11">Involved in cell wall formation. Catalyzes the final step in the synthesis of UDP-N-acetylmuramoyl-pentapeptide, the precursor of murein.</text>
</comment>
<evidence type="ECO:0000256" key="11">
    <source>
        <dbReference type="RuleBase" id="RU004136"/>
    </source>
</evidence>
<keyword evidence="8 10" id="KW-0131">Cell cycle</keyword>
<comment type="caution">
    <text evidence="14">The sequence shown here is derived from an EMBL/GenBank/DDBJ whole genome shotgun (WGS) entry which is preliminary data.</text>
</comment>
<evidence type="ECO:0000256" key="9">
    <source>
        <dbReference type="ARBA" id="ARBA00023316"/>
    </source>
</evidence>
<keyword evidence="6 10" id="KW-0133">Cell shape</keyword>
<dbReference type="NCBIfam" id="TIGR01143">
    <property type="entry name" value="murF"/>
    <property type="match status" value="1"/>
</dbReference>
<comment type="pathway">
    <text evidence="10 11">Cell wall biogenesis; peptidoglycan biosynthesis.</text>
</comment>
<evidence type="ECO:0000313" key="15">
    <source>
        <dbReference type="Proteomes" id="UP000219329"/>
    </source>
</evidence>
<evidence type="ECO:0000256" key="5">
    <source>
        <dbReference type="ARBA" id="ARBA00022840"/>
    </source>
</evidence>
<keyword evidence="1 10" id="KW-0963">Cytoplasm</keyword>
<keyword evidence="4 10" id="KW-0547">Nucleotide-binding</keyword>
<dbReference type="Pfam" id="PF02875">
    <property type="entry name" value="Mur_ligase_C"/>
    <property type="match status" value="1"/>
</dbReference>
<dbReference type="GO" id="GO:0051301">
    <property type="term" value="P:cell division"/>
    <property type="evidence" value="ECO:0007669"/>
    <property type="project" value="UniProtKB-KW"/>
</dbReference>
<dbReference type="AlphaFoldDB" id="A0A2A5W9X1"/>
<dbReference type="EMBL" id="NTJZ01000011">
    <property type="protein sequence ID" value="PDH33067.1"/>
    <property type="molecule type" value="Genomic_DNA"/>
</dbReference>
<name>A0A2A5W9X1_9GAMM</name>
<evidence type="ECO:0000256" key="8">
    <source>
        <dbReference type="ARBA" id="ARBA00023306"/>
    </source>
</evidence>
<dbReference type="SUPFAM" id="SSF53623">
    <property type="entry name" value="MurD-like peptide ligases, catalytic domain"/>
    <property type="match status" value="1"/>
</dbReference>
<evidence type="ECO:0000256" key="1">
    <source>
        <dbReference type="ARBA" id="ARBA00022490"/>
    </source>
</evidence>
<dbReference type="Gene3D" id="3.90.190.20">
    <property type="entry name" value="Mur ligase, C-terminal domain"/>
    <property type="match status" value="1"/>
</dbReference>
<dbReference type="GO" id="GO:0008360">
    <property type="term" value="P:regulation of cell shape"/>
    <property type="evidence" value="ECO:0007669"/>
    <property type="project" value="UniProtKB-KW"/>
</dbReference>
<dbReference type="Gene3D" id="3.40.1390.10">
    <property type="entry name" value="MurE/MurF, N-terminal domain"/>
    <property type="match status" value="1"/>
</dbReference>
<keyword evidence="7 10" id="KW-0573">Peptidoglycan synthesis</keyword>
<dbReference type="PANTHER" id="PTHR43024:SF1">
    <property type="entry name" value="UDP-N-ACETYLMURAMOYL-TRIPEPTIDE--D-ALANYL-D-ALANINE LIGASE"/>
    <property type="match status" value="1"/>
</dbReference>
<evidence type="ECO:0000256" key="7">
    <source>
        <dbReference type="ARBA" id="ARBA00022984"/>
    </source>
</evidence>
<sequence length="452" mass="47513">MLLSGLAEQLDGEIIGDNVEISALSTDTRALKKGDTYMALVGPNFNGNDFLMEAKSNGAIAAIVSKPISKHAQPLPLLRVKDTHLALGKIASINRERSTAKVIALTGSQGKTTVKEMIGAILCREGETLITQANQNNTVGVPLTLLQITDQHKFAVIEIGADCHGEIEFSAAMAKPNIALITNANSAHIEGFGSLQGIVEAKGEIIGTAEESASIILNADDENVAQWIERAAGKKVIQFSAANPQADCYAKDTVVGKKGVVSFTLSTPRGLERISLQLLGKHNVTNAVAAATAALEVGASLKSIGEGLGSLVPVNRRLNPRVGFNSCCVVDDTYNASPSSFKAAIDVLVLFPERKILIAGDMKELGSEAEESHREVGRYASDSGVDGLWTVGDLSSLASAELGKKGKHFATTNELIYACKALAASDVVFLVKGSRGAHMEVIVDELIEAGGD</sequence>
<dbReference type="GO" id="GO:0047480">
    <property type="term" value="F:UDP-N-acetylmuramoyl-tripeptide-D-alanyl-D-alanine ligase activity"/>
    <property type="evidence" value="ECO:0007669"/>
    <property type="project" value="UniProtKB-UniRule"/>
</dbReference>
<dbReference type="InterPro" id="IPR051046">
    <property type="entry name" value="MurCDEF_CellWall_CoF430Synth"/>
</dbReference>
<feature type="binding site" evidence="10">
    <location>
        <begin position="107"/>
        <end position="113"/>
    </location>
    <ligand>
        <name>ATP</name>
        <dbReference type="ChEBI" id="CHEBI:30616"/>
    </ligand>
</feature>
<dbReference type="GO" id="GO:0008766">
    <property type="term" value="F:UDP-N-acetylmuramoylalanyl-D-glutamyl-2,6-diaminopimelate-D-alanyl-D-alanine ligase activity"/>
    <property type="evidence" value="ECO:0007669"/>
    <property type="project" value="RHEA"/>
</dbReference>
<reference evidence="14 15" key="1">
    <citation type="submission" date="2017-08" db="EMBL/GenBank/DDBJ databases">
        <title>Fine stratification of microbial communities through a metagenomic profile of the photic zone.</title>
        <authorList>
            <person name="Haro-Moreno J.M."/>
            <person name="Lopez-Perez M."/>
            <person name="De La Torre J."/>
            <person name="Picazo A."/>
            <person name="Camacho A."/>
            <person name="Rodriguez-Valera F."/>
        </authorList>
    </citation>
    <scope>NUCLEOTIDE SEQUENCE [LARGE SCALE GENOMIC DNA]</scope>
    <source>
        <strain evidence="14">MED-G28</strain>
    </source>
</reference>
<evidence type="ECO:0000256" key="2">
    <source>
        <dbReference type="ARBA" id="ARBA00022598"/>
    </source>
</evidence>
<keyword evidence="3 10" id="KW-0132">Cell division</keyword>
<dbReference type="GO" id="GO:0005524">
    <property type="term" value="F:ATP binding"/>
    <property type="evidence" value="ECO:0007669"/>
    <property type="project" value="UniProtKB-UniRule"/>
</dbReference>
<dbReference type="InterPro" id="IPR005863">
    <property type="entry name" value="UDP-N-AcMur_synth"/>
</dbReference>
<proteinExistence type="inferred from homology"/>
<evidence type="ECO:0000256" key="3">
    <source>
        <dbReference type="ARBA" id="ARBA00022618"/>
    </source>
</evidence>
<dbReference type="Pfam" id="PF08245">
    <property type="entry name" value="Mur_ligase_M"/>
    <property type="match status" value="1"/>
</dbReference>